<keyword evidence="2 7" id="KW-0698">rRNA processing</keyword>
<dbReference type="GO" id="GO:0008033">
    <property type="term" value="P:tRNA processing"/>
    <property type="evidence" value="ECO:0007669"/>
    <property type="project" value="UniProtKB-UniRule"/>
</dbReference>
<dbReference type="InterPro" id="IPR050080">
    <property type="entry name" value="RNase_PH"/>
</dbReference>
<keyword evidence="3 7" id="KW-0820">tRNA-binding</keyword>
<dbReference type="EC" id="2.7.7.56" evidence="7"/>
<accession>A0A934NEI2</accession>
<evidence type="ECO:0000259" key="9">
    <source>
        <dbReference type="Pfam" id="PF03725"/>
    </source>
</evidence>
<evidence type="ECO:0000259" key="8">
    <source>
        <dbReference type="Pfam" id="PF01138"/>
    </source>
</evidence>
<dbReference type="RefSeq" id="WP_338181659.1">
    <property type="nucleotide sequence ID" value="NZ_JAEKNQ010000056.1"/>
</dbReference>
<proteinExistence type="inferred from homology"/>
<dbReference type="GO" id="GO:0009022">
    <property type="term" value="F:tRNA nucleotidyltransferase activity"/>
    <property type="evidence" value="ECO:0007669"/>
    <property type="project" value="UniProtKB-UniRule"/>
</dbReference>
<dbReference type="InterPro" id="IPR036345">
    <property type="entry name" value="ExoRNase_PH_dom2_sf"/>
</dbReference>
<dbReference type="SUPFAM" id="SSF54211">
    <property type="entry name" value="Ribosomal protein S5 domain 2-like"/>
    <property type="match status" value="1"/>
</dbReference>
<evidence type="ECO:0000313" key="11">
    <source>
        <dbReference type="Proteomes" id="UP000620075"/>
    </source>
</evidence>
<keyword evidence="7 10" id="KW-0808">Transferase</keyword>
<evidence type="ECO:0000313" key="10">
    <source>
        <dbReference type="EMBL" id="MBJ7604278.1"/>
    </source>
</evidence>
<dbReference type="Pfam" id="PF03725">
    <property type="entry name" value="RNase_PH_C"/>
    <property type="match status" value="1"/>
</dbReference>
<dbReference type="PANTHER" id="PTHR11953">
    <property type="entry name" value="EXOSOME COMPLEX COMPONENT"/>
    <property type="match status" value="1"/>
</dbReference>
<evidence type="ECO:0000256" key="4">
    <source>
        <dbReference type="ARBA" id="ARBA00022694"/>
    </source>
</evidence>
<evidence type="ECO:0000256" key="3">
    <source>
        <dbReference type="ARBA" id="ARBA00022555"/>
    </source>
</evidence>
<keyword evidence="4 7" id="KW-0819">tRNA processing</keyword>
<dbReference type="AlphaFoldDB" id="A0A934NEI2"/>
<dbReference type="InterPro" id="IPR018336">
    <property type="entry name" value="RNase_PH_CS"/>
</dbReference>
<comment type="function">
    <text evidence="7">Phosphorolytic 3'-5' exoribonuclease that plays an important role in tRNA 3'-end maturation. Removes nucleotide residues following the 3'-CCA terminus of tRNAs; can also add nucleotides to the ends of RNA molecules by using nucleoside diphosphates as substrates, but this may not be physiologically important. Probably plays a role in initiation of 16S rRNA degradation (leading to ribosome degradation) during starvation.</text>
</comment>
<dbReference type="SUPFAM" id="SSF55666">
    <property type="entry name" value="Ribonuclease PH domain 2-like"/>
    <property type="match status" value="1"/>
</dbReference>
<evidence type="ECO:0000256" key="1">
    <source>
        <dbReference type="ARBA" id="ARBA00006678"/>
    </source>
</evidence>
<dbReference type="GO" id="GO:0000175">
    <property type="term" value="F:3'-5'-RNA exonuclease activity"/>
    <property type="evidence" value="ECO:0007669"/>
    <property type="project" value="UniProtKB-UniRule"/>
</dbReference>
<dbReference type="PANTHER" id="PTHR11953:SF0">
    <property type="entry name" value="EXOSOME COMPLEX COMPONENT RRP41"/>
    <property type="match status" value="1"/>
</dbReference>
<sequence length="242" mass="26638">MARPDGRERADQLRPFKIELGVNAHAEGSALVETGRTRVWVTASVEERVPFHRRGTGRGWVTAEYSMLPRATHDRGQREASQGRIGGRTHEIQRLIGRSLRTVVDMKALGERTITLDCDVLQADGGTRTAAITGAFCALYQAIKRMQAAKLLSHNPIRNYVAAVSVGIIDGEPRLDLDYAEDFLAHTDMNVVMLDDGRFIELQATAEKEPLAKTELDALVALAQSGIRELIAQQKRAIVTLG</sequence>
<dbReference type="Gene3D" id="3.30.230.70">
    <property type="entry name" value="GHMP Kinase, N-terminal domain"/>
    <property type="match status" value="1"/>
</dbReference>
<dbReference type="NCBIfam" id="TIGR01966">
    <property type="entry name" value="RNasePH"/>
    <property type="match status" value="1"/>
</dbReference>
<feature type="binding site" evidence="7">
    <location>
        <begin position="126"/>
        <end position="128"/>
    </location>
    <ligand>
        <name>phosphate</name>
        <dbReference type="ChEBI" id="CHEBI:43474"/>
        <note>substrate</note>
    </ligand>
</feature>
<evidence type="ECO:0000256" key="5">
    <source>
        <dbReference type="ARBA" id="ARBA00022695"/>
    </source>
</evidence>
<comment type="caution">
    <text evidence="10">The sequence shown here is derived from an EMBL/GenBank/DDBJ whole genome shotgun (WGS) entry which is preliminary data.</text>
</comment>
<dbReference type="GO" id="GO:0016075">
    <property type="term" value="P:rRNA catabolic process"/>
    <property type="evidence" value="ECO:0007669"/>
    <property type="project" value="UniProtKB-UniRule"/>
</dbReference>
<evidence type="ECO:0000256" key="6">
    <source>
        <dbReference type="ARBA" id="ARBA00022884"/>
    </source>
</evidence>
<feature type="domain" description="Exoribonuclease phosphorolytic" evidence="8">
    <location>
        <begin position="12"/>
        <end position="142"/>
    </location>
</feature>
<dbReference type="InterPro" id="IPR020568">
    <property type="entry name" value="Ribosomal_Su5_D2-typ_SF"/>
</dbReference>
<dbReference type="InterPro" id="IPR002381">
    <property type="entry name" value="RNase_PH_bac-type"/>
</dbReference>
<keyword evidence="5 7" id="KW-0548">Nucleotidyltransferase</keyword>
<dbReference type="Proteomes" id="UP000620075">
    <property type="component" value="Unassembled WGS sequence"/>
</dbReference>
<comment type="similarity">
    <text evidence="1 7">Belongs to the RNase PH family.</text>
</comment>
<evidence type="ECO:0000256" key="7">
    <source>
        <dbReference type="HAMAP-Rule" id="MF_00564"/>
    </source>
</evidence>
<dbReference type="CDD" id="cd11362">
    <property type="entry name" value="RNase_PH_bact"/>
    <property type="match status" value="1"/>
</dbReference>
<feature type="domain" description="Exoribonuclease phosphorolytic" evidence="9">
    <location>
        <begin position="159"/>
        <end position="225"/>
    </location>
</feature>
<dbReference type="InterPro" id="IPR015847">
    <property type="entry name" value="ExoRNase_PH_dom2"/>
</dbReference>
<dbReference type="PROSITE" id="PS01277">
    <property type="entry name" value="RIBONUCLEASE_PH"/>
    <property type="match status" value="1"/>
</dbReference>
<dbReference type="GO" id="GO:0000049">
    <property type="term" value="F:tRNA binding"/>
    <property type="evidence" value="ECO:0007669"/>
    <property type="project" value="UniProtKB-UniRule"/>
</dbReference>
<name>A0A934NEI2_9BACT</name>
<evidence type="ECO:0000256" key="2">
    <source>
        <dbReference type="ARBA" id="ARBA00022552"/>
    </source>
</evidence>
<dbReference type="Pfam" id="PF01138">
    <property type="entry name" value="RNase_PH"/>
    <property type="match status" value="1"/>
</dbReference>
<dbReference type="InterPro" id="IPR001247">
    <property type="entry name" value="ExoRNase_PH_dom1"/>
</dbReference>
<comment type="catalytic activity">
    <reaction evidence="7">
        <text>tRNA(n+1) + phosphate = tRNA(n) + a ribonucleoside 5'-diphosphate</text>
        <dbReference type="Rhea" id="RHEA:10628"/>
        <dbReference type="Rhea" id="RHEA-COMP:17343"/>
        <dbReference type="Rhea" id="RHEA-COMP:17344"/>
        <dbReference type="ChEBI" id="CHEBI:43474"/>
        <dbReference type="ChEBI" id="CHEBI:57930"/>
        <dbReference type="ChEBI" id="CHEBI:173114"/>
        <dbReference type="EC" id="2.7.7.56"/>
    </reaction>
</comment>
<feature type="binding site" evidence="7">
    <location>
        <position position="88"/>
    </location>
    <ligand>
        <name>phosphate</name>
        <dbReference type="ChEBI" id="CHEBI:43474"/>
        <note>substrate</note>
    </ligand>
</feature>
<gene>
    <name evidence="7 10" type="primary">rph</name>
    <name evidence="10" type="ORF">JF888_13990</name>
</gene>
<dbReference type="HAMAP" id="MF_00564">
    <property type="entry name" value="RNase_PH"/>
    <property type="match status" value="1"/>
</dbReference>
<keyword evidence="6" id="KW-0694">RNA-binding</keyword>
<comment type="subunit">
    <text evidence="7">Homohexameric ring arranged as a trimer of dimers.</text>
</comment>
<reference evidence="10 11" key="1">
    <citation type="submission" date="2020-10" db="EMBL/GenBank/DDBJ databases">
        <title>Ca. Dormibacterota MAGs.</title>
        <authorList>
            <person name="Montgomery K."/>
        </authorList>
    </citation>
    <scope>NUCLEOTIDE SEQUENCE [LARGE SCALE GENOMIC DNA]</scope>
    <source>
        <strain evidence="10">SC8811_S16_3</strain>
    </source>
</reference>
<dbReference type="GO" id="GO:0031125">
    <property type="term" value="P:rRNA 3'-end processing"/>
    <property type="evidence" value="ECO:0007669"/>
    <property type="project" value="UniProtKB-ARBA"/>
</dbReference>
<dbReference type="EMBL" id="JAEKNQ010000056">
    <property type="protein sequence ID" value="MBJ7604278.1"/>
    <property type="molecule type" value="Genomic_DNA"/>
</dbReference>
<dbReference type="FunFam" id="3.30.230.70:FF:000003">
    <property type="entry name" value="Ribonuclease PH"/>
    <property type="match status" value="1"/>
</dbReference>
<organism evidence="10 11">
    <name type="scientific">Candidatus Dormiibacter inghamiae</name>
    <dbReference type="NCBI Taxonomy" id="3127013"/>
    <lineage>
        <taxon>Bacteria</taxon>
        <taxon>Bacillati</taxon>
        <taxon>Candidatus Dormiibacterota</taxon>
        <taxon>Candidatus Dormibacteria</taxon>
        <taxon>Candidatus Dormibacterales</taxon>
        <taxon>Candidatus Dormibacteraceae</taxon>
        <taxon>Candidatus Dormiibacter</taxon>
    </lineage>
</organism>
<protein>
    <recommendedName>
        <fullName evidence="7">Ribonuclease PH</fullName>
        <shortName evidence="7">RNase PH</shortName>
        <ecNumber evidence="7">2.7.7.56</ecNumber>
    </recommendedName>
    <alternativeName>
        <fullName evidence="7">tRNA nucleotidyltransferase</fullName>
    </alternativeName>
</protein>
<dbReference type="InterPro" id="IPR027408">
    <property type="entry name" value="PNPase/RNase_PH_dom_sf"/>
</dbReference>